<evidence type="ECO:0000313" key="2">
    <source>
        <dbReference type="Proteomes" id="UP000789366"/>
    </source>
</evidence>
<comment type="caution">
    <text evidence="1">The sequence shown here is derived from an EMBL/GenBank/DDBJ whole genome shotgun (WGS) entry which is preliminary data.</text>
</comment>
<reference evidence="1" key="1">
    <citation type="submission" date="2021-06" db="EMBL/GenBank/DDBJ databases">
        <authorList>
            <person name="Kallberg Y."/>
            <person name="Tangrot J."/>
            <person name="Rosling A."/>
        </authorList>
    </citation>
    <scope>NUCLEOTIDE SEQUENCE</scope>
    <source>
        <strain evidence="1">28 12/20/2015</strain>
    </source>
</reference>
<dbReference type="Proteomes" id="UP000789366">
    <property type="component" value="Unassembled WGS sequence"/>
</dbReference>
<organism evidence="1 2">
    <name type="scientific">Cetraspora pellucida</name>
    <dbReference type="NCBI Taxonomy" id="1433469"/>
    <lineage>
        <taxon>Eukaryota</taxon>
        <taxon>Fungi</taxon>
        <taxon>Fungi incertae sedis</taxon>
        <taxon>Mucoromycota</taxon>
        <taxon>Glomeromycotina</taxon>
        <taxon>Glomeromycetes</taxon>
        <taxon>Diversisporales</taxon>
        <taxon>Gigasporaceae</taxon>
        <taxon>Cetraspora</taxon>
    </lineage>
</organism>
<name>A0ACA9MP81_9GLOM</name>
<dbReference type="EMBL" id="CAJVPW010009421">
    <property type="protein sequence ID" value="CAG8605228.1"/>
    <property type="molecule type" value="Genomic_DNA"/>
</dbReference>
<protein>
    <submittedName>
        <fullName evidence="1">6966_t:CDS:1</fullName>
    </submittedName>
</protein>
<keyword evidence="2" id="KW-1185">Reference proteome</keyword>
<gene>
    <name evidence="1" type="ORF">SPELUC_LOCUS7287</name>
</gene>
<accession>A0ACA9MP81</accession>
<sequence>DKSATIVMISFGTKPDRVEKIEECSFFAAKYSPEQIETILTLAALQKKHAKSLSDEDEEVEENISSNLLANFNNSPANSSLTSTSILKKKQIKLWVENPEIKALFQFISPYLKLPDRKSLSNHILTSAANELQELIMKLACKNKIGVTIAFDGWHNIVKQEIIGIVFITSSGEVLIWRADDISRERQRKEEVISRIRALFAEAEKLEIKANYLTLDTKDDLVFDDDLKLPDDIKAIINHDSFWDSLMTLRDLLYPFCIALNLMQQNKARLYHVLHSFAFFMQNMWEQPILLLSFVLHPLYKLNYFNQSLLYINYTHMSAWLLYYFKAWFGSEPNKLLLEFELYKQQKYPFIEKTFKQFDASVERLFLLWNEKVIAMSQIRSEILRTRKPKKSEFNYNHSKLSSSSASSNQSQIFESNNEETDSSINFEDNNINFETDWNFVINEWEELLSDEKLDEEFDDEINSELDFYDLKFIQQKINQQNEN</sequence>
<evidence type="ECO:0000313" key="1">
    <source>
        <dbReference type="EMBL" id="CAG8605228.1"/>
    </source>
</evidence>
<proteinExistence type="predicted"/>
<feature type="non-terminal residue" evidence="1">
    <location>
        <position position="1"/>
    </location>
</feature>